<dbReference type="OrthoDB" id="242910at2759"/>
<evidence type="ECO:0000259" key="11">
    <source>
        <dbReference type="PROSITE" id="PS50011"/>
    </source>
</evidence>
<dbReference type="SMART" id="SM00320">
    <property type="entry name" value="WD40"/>
    <property type="match status" value="6"/>
</dbReference>
<organism evidence="12 13">
    <name type="scientific">Entomortierella parvispora</name>
    <dbReference type="NCBI Taxonomy" id="205924"/>
    <lineage>
        <taxon>Eukaryota</taxon>
        <taxon>Fungi</taxon>
        <taxon>Fungi incertae sedis</taxon>
        <taxon>Mucoromycota</taxon>
        <taxon>Mortierellomycotina</taxon>
        <taxon>Mortierellomycetes</taxon>
        <taxon>Mortierellales</taxon>
        <taxon>Mortierellaceae</taxon>
        <taxon>Entomortierella</taxon>
    </lineage>
</organism>
<dbReference type="Pfam" id="PF22956">
    <property type="entry name" value="VPS15-like_hel"/>
    <property type="match status" value="1"/>
</dbReference>
<evidence type="ECO:0000256" key="3">
    <source>
        <dbReference type="ARBA" id="ARBA00022574"/>
    </source>
</evidence>
<dbReference type="EMBL" id="BQFW01000011">
    <property type="protein sequence ID" value="GJJ75863.1"/>
    <property type="molecule type" value="Genomic_DNA"/>
</dbReference>
<evidence type="ECO:0000313" key="12">
    <source>
        <dbReference type="EMBL" id="GJJ75863.1"/>
    </source>
</evidence>
<dbReference type="PANTHER" id="PTHR17583">
    <property type="entry name" value="PHOSPHOINOSITIDE 3-KINASE REGULATORY SUBUNIT 4"/>
    <property type="match status" value="1"/>
</dbReference>
<reference evidence="12" key="1">
    <citation type="submission" date="2021-11" db="EMBL/GenBank/DDBJ databases">
        <authorList>
            <person name="Herlambang A."/>
            <person name="Guo Y."/>
            <person name="Takashima Y."/>
            <person name="Nishizawa T."/>
        </authorList>
    </citation>
    <scope>NUCLEOTIDE SEQUENCE</scope>
    <source>
        <strain evidence="12">E1425</strain>
    </source>
</reference>
<evidence type="ECO:0000313" key="13">
    <source>
        <dbReference type="Proteomes" id="UP000827284"/>
    </source>
</evidence>
<dbReference type="SUPFAM" id="SSF56112">
    <property type="entry name" value="Protein kinase-like (PK-like)"/>
    <property type="match status" value="1"/>
</dbReference>
<keyword evidence="2" id="KW-0723">Serine/threonine-protein kinase</keyword>
<evidence type="ECO:0000256" key="6">
    <source>
        <dbReference type="ARBA" id="ARBA00022741"/>
    </source>
</evidence>
<dbReference type="EC" id="2.7.11.1" evidence="1"/>
<dbReference type="InterPro" id="IPR001680">
    <property type="entry name" value="WD40_rpt"/>
</dbReference>
<protein>
    <recommendedName>
        <fullName evidence="1">non-specific serine/threonine protein kinase</fullName>
        <ecNumber evidence="1">2.7.11.1</ecNumber>
    </recommendedName>
</protein>
<feature type="domain" description="Protein kinase" evidence="11">
    <location>
        <begin position="27"/>
        <end position="317"/>
    </location>
</feature>
<dbReference type="InterPro" id="IPR011989">
    <property type="entry name" value="ARM-like"/>
</dbReference>
<dbReference type="GO" id="GO:0006623">
    <property type="term" value="P:protein targeting to vacuole"/>
    <property type="evidence" value="ECO:0007669"/>
    <property type="project" value="TreeGrafter"/>
</dbReference>
<dbReference type="GO" id="GO:0034272">
    <property type="term" value="C:phosphatidylinositol 3-kinase complex, class III, type II"/>
    <property type="evidence" value="ECO:0007669"/>
    <property type="project" value="TreeGrafter"/>
</dbReference>
<accession>A0A9P3LZ70</accession>
<proteinExistence type="predicted"/>
<evidence type="ECO:0000256" key="7">
    <source>
        <dbReference type="ARBA" id="ARBA00022777"/>
    </source>
</evidence>
<dbReference type="SUPFAM" id="SSF50978">
    <property type="entry name" value="WD40 repeat-like"/>
    <property type="match status" value="1"/>
</dbReference>
<keyword evidence="7" id="KW-0418">Kinase</keyword>
<dbReference type="GO" id="GO:0005770">
    <property type="term" value="C:late endosome"/>
    <property type="evidence" value="ECO:0007669"/>
    <property type="project" value="TreeGrafter"/>
</dbReference>
<dbReference type="Gene3D" id="2.130.10.10">
    <property type="entry name" value="YVTN repeat-like/Quinoprotein amine dehydrogenase"/>
    <property type="match status" value="2"/>
</dbReference>
<dbReference type="PROSITE" id="PS50082">
    <property type="entry name" value="WD_REPEATS_2"/>
    <property type="match status" value="2"/>
</dbReference>
<evidence type="ECO:0000256" key="1">
    <source>
        <dbReference type="ARBA" id="ARBA00012513"/>
    </source>
</evidence>
<dbReference type="PROSITE" id="PS00108">
    <property type="entry name" value="PROTEIN_KINASE_ST"/>
    <property type="match status" value="1"/>
</dbReference>
<feature type="region of interest" description="Disordered" evidence="10">
    <location>
        <begin position="324"/>
        <end position="355"/>
    </location>
</feature>
<dbReference type="Proteomes" id="UP000827284">
    <property type="component" value="Unassembled WGS sequence"/>
</dbReference>
<dbReference type="CDD" id="cd13980">
    <property type="entry name" value="STKc_Vps15"/>
    <property type="match status" value="1"/>
</dbReference>
<dbReference type="InterPro" id="IPR000719">
    <property type="entry name" value="Prot_kinase_dom"/>
</dbReference>
<dbReference type="PROSITE" id="PS50294">
    <property type="entry name" value="WD_REPEATS_REGION"/>
    <property type="match status" value="2"/>
</dbReference>
<dbReference type="GO" id="GO:0016236">
    <property type="term" value="P:macroautophagy"/>
    <property type="evidence" value="ECO:0007669"/>
    <property type="project" value="InterPro"/>
</dbReference>
<dbReference type="SUPFAM" id="SSF48371">
    <property type="entry name" value="ARM repeat"/>
    <property type="match status" value="1"/>
</dbReference>
<dbReference type="GO" id="GO:0071561">
    <property type="term" value="C:nucleus-vacuole junction"/>
    <property type="evidence" value="ECO:0007669"/>
    <property type="project" value="TreeGrafter"/>
</dbReference>
<dbReference type="Gene3D" id="1.25.10.10">
    <property type="entry name" value="Leucine-rich Repeat Variant"/>
    <property type="match status" value="2"/>
</dbReference>
<dbReference type="InterPro" id="IPR008271">
    <property type="entry name" value="Ser/Thr_kinase_AS"/>
</dbReference>
<dbReference type="SMART" id="SM00220">
    <property type="entry name" value="S_TKc"/>
    <property type="match status" value="1"/>
</dbReference>
<keyword evidence="8" id="KW-0067">ATP-binding</keyword>
<dbReference type="PROSITE" id="PS50011">
    <property type="entry name" value="PROTEIN_KINASE_DOM"/>
    <property type="match status" value="1"/>
</dbReference>
<feature type="repeat" description="WD" evidence="9">
    <location>
        <begin position="1193"/>
        <end position="1234"/>
    </location>
</feature>
<keyword evidence="6" id="KW-0547">Nucleotide-binding</keyword>
<dbReference type="PANTHER" id="PTHR17583:SF0">
    <property type="entry name" value="PHOSPHOINOSITIDE 3-KINASE REGULATORY SUBUNIT 4"/>
    <property type="match status" value="1"/>
</dbReference>
<dbReference type="InterPro" id="IPR015943">
    <property type="entry name" value="WD40/YVTN_repeat-like_dom_sf"/>
</dbReference>
<name>A0A9P3LZ70_9FUNG</name>
<evidence type="ECO:0000256" key="10">
    <source>
        <dbReference type="SAM" id="MobiDB-lite"/>
    </source>
</evidence>
<dbReference type="Pfam" id="PF00069">
    <property type="entry name" value="Pkinase"/>
    <property type="match status" value="1"/>
</dbReference>
<dbReference type="Gene3D" id="1.10.510.10">
    <property type="entry name" value="Transferase(Phosphotransferase) domain 1"/>
    <property type="match status" value="1"/>
</dbReference>
<dbReference type="GO" id="GO:0005524">
    <property type="term" value="F:ATP binding"/>
    <property type="evidence" value="ECO:0007669"/>
    <property type="project" value="UniProtKB-KW"/>
</dbReference>
<dbReference type="InterPro" id="IPR045162">
    <property type="entry name" value="Vps15-like"/>
</dbReference>
<dbReference type="InterPro" id="IPR016024">
    <property type="entry name" value="ARM-type_fold"/>
</dbReference>
<dbReference type="GO" id="GO:0034271">
    <property type="term" value="C:phosphatidylinositol 3-kinase complex, class III, type I"/>
    <property type="evidence" value="ECO:0007669"/>
    <property type="project" value="TreeGrafter"/>
</dbReference>
<dbReference type="Pfam" id="PF00400">
    <property type="entry name" value="WD40"/>
    <property type="match status" value="2"/>
</dbReference>
<evidence type="ECO:0000256" key="5">
    <source>
        <dbReference type="ARBA" id="ARBA00022737"/>
    </source>
</evidence>
<feature type="repeat" description="WD" evidence="9">
    <location>
        <begin position="1466"/>
        <end position="1497"/>
    </location>
</feature>
<keyword evidence="3 9" id="KW-0853">WD repeat</keyword>
<feature type="compositionally biased region" description="Polar residues" evidence="10">
    <location>
        <begin position="1016"/>
        <end position="1035"/>
    </location>
</feature>
<sequence>MGNSVSTVTPSAATAGIDSYVSELGDIHYEKSLGSARFMKTIRGRQKEGSVVVKIFVKPESGYSLKRISRILNEERESLADVPNVIAFQKVLETERAGYLIRQYFFSSLYDRISTRPFMNLIEKKWVTYQLLKGLADAHARNVYHGDIKTENCLMTSWNWVYLSDFAGYKPTFLPEDNPADFSFFFDTSSRRTCYLAPERFYKPGVDLEKQRQAEDPHNIFAGLTAAMDIFSAGCVIAELYSEGTPIFSLSQMFKYRSGEYDPTPYINKIEDENVKDLIRHMIQLDPESRYSADKYLSEWRDRAFPKYFYTFLHQYIHSVTESASESSGTGAMDRTVFSGNSEPQETPPKTDADEKIERICHDFDKISFFLGLETRKSPPSMETDGDTSIGAISNGLGALSVSESQTKEVKESQHAPNEGALIFLSLLCSSMRNTAFPSSKMHALDMLLSIGRHVADDIKLDRLVPYIVACLHDEVGIVRAHALKTLAKVLDEVESIDVINVTIFPEYILPALQSFPTDREVLVRSAYAGCIAQFAQTALRYLELAQLLKNDGAFTGNEGDDVEGSPYEATYDSALYDLQGTIEDQIRILLVDPDSSVKRALLSDMTSLCIFLGKQRVDDVLLSHMITYLNGRDWMLRSAFFESIVGVGTFVGGRSLEEYILPLMIQALTDSEEFVVEKVLKSLASLCDLGLFQKMAIWDLVAVVAPLLCHPNLWIRYGAIGFIASTSQRLPAADIWCMIYPIIRPFMRSDVGEVSELHLRENVKPPLSRNVFESAIQWAAIANRTSFWKPVRERPSTRSLSISSTSANTVALDLQSGKVADQSPFFVVVKSSEDEKYMAKLRDIGMTLEDEDKLAAMREYIWKLSRSRQSARPKGRDDEADGIAKDGSVDLRRIGITPVTKFFSPDIFEKEYGSARSYAQMSKSRPHDPSFLHPKRRIVKSSTTGNMPRLSSDSTIFSSARTKDSSGASIYEGNGFSLPTRGHLGGNLYLQSSSDSQSTTSLASSMAPSSFQATSFIGTNQERTRSLTSNVTDSKGSRRTRILLNPGNTVTSETGKAAPATSMNDTNAQGTIEFPAHDMTVQDVIAGSGVDMPKPTSPPWQAQFEEAYPSLHSRDGRPIEPFGGRPFTPSVDGGQRNLNELLVHQALKVFQTPTHEFGPYVVSLTRQRLLNRNNTQTVRSQARPQCKLVAHLAEHKASVNQICISPDHTFFVSCSDDGSVKIWDTARLEKNVTNRARMSYNALGGKVLCMSFIENTHSVAAASDNGNIHIFRVHYISAGKYGKCEAVRKITLDNEHAVTMEHYTTESQSLLVYATSRGNIYAMELGTMRPAWQLKNNISQGVITAMVIDHHKAWLLVGTNRGVLTLWDLRFMVAIRSWVHPTKSRISRLVIHPEPHSPSRGGKIVIAAGKNEVSVWDLENIECCEVFVVRSADDKRAFSLDRFKATEPLSGSELLRNSFTANDSIISTDQSVRAVVFPPDGESMVTGGTDRKLRFWRTSRVDVSLIISGRDPRDPPPKYATRMLDDDKLPVHYEVTPLQTVKPRASGRSNVITVQQQELLRNHLDAINDIAITEFPTTMYISGDRDGVIKVFL</sequence>
<evidence type="ECO:0000256" key="4">
    <source>
        <dbReference type="ARBA" id="ARBA00022679"/>
    </source>
</evidence>
<dbReference type="GO" id="GO:0004674">
    <property type="term" value="F:protein serine/threonine kinase activity"/>
    <property type="evidence" value="ECO:0007669"/>
    <property type="project" value="UniProtKB-KW"/>
</dbReference>
<comment type="caution">
    <text evidence="12">The sequence shown here is derived from an EMBL/GenBank/DDBJ whole genome shotgun (WGS) entry which is preliminary data.</text>
</comment>
<dbReference type="GO" id="GO:0045324">
    <property type="term" value="P:late endosome to vacuole transport"/>
    <property type="evidence" value="ECO:0007669"/>
    <property type="project" value="InterPro"/>
</dbReference>
<evidence type="ECO:0000256" key="8">
    <source>
        <dbReference type="ARBA" id="ARBA00022840"/>
    </source>
</evidence>
<reference evidence="12" key="2">
    <citation type="journal article" date="2022" name="Microbiol. Resour. Announc.">
        <title>Whole-Genome Sequence of Entomortierella parvispora E1425, a Mucoromycotan Fungus Associated with Burkholderiaceae-Related Endosymbiotic Bacteria.</title>
        <authorList>
            <person name="Herlambang A."/>
            <person name="Guo Y."/>
            <person name="Takashima Y."/>
            <person name="Narisawa K."/>
            <person name="Ohta H."/>
            <person name="Nishizawa T."/>
        </authorList>
    </citation>
    <scope>NUCLEOTIDE SEQUENCE</scope>
    <source>
        <strain evidence="12">E1425</strain>
    </source>
</reference>
<evidence type="ECO:0000256" key="9">
    <source>
        <dbReference type="PROSITE-ProRule" id="PRU00221"/>
    </source>
</evidence>
<dbReference type="InterPro" id="IPR011009">
    <property type="entry name" value="Kinase-like_dom_sf"/>
</dbReference>
<keyword evidence="4" id="KW-0808">Transferase</keyword>
<feature type="region of interest" description="Disordered" evidence="10">
    <location>
        <begin position="1016"/>
        <end position="1038"/>
    </location>
</feature>
<keyword evidence="13" id="KW-1185">Reference proteome</keyword>
<dbReference type="InterPro" id="IPR055231">
    <property type="entry name" value="2AA_helical"/>
</dbReference>
<gene>
    <name evidence="12" type="ORF">EMPS_08221</name>
</gene>
<evidence type="ECO:0000256" key="2">
    <source>
        <dbReference type="ARBA" id="ARBA00022527"/>
    </source>
</evidence>
<dbReference type="InterPro" id="IPR036322">
    <property type="entry name" value="WD40_repeat_dom_sf"/>
</dbReference>
<dbReference type="FunFam" id="1.10.510.10:FF:000497">
    <property type="entry name" value="Phosphoinositide 3-kinase regulatory subunit"/>
    <property type="match status" value="1"/>
</dbReference>
<keyword evidence="5" id="KW-0677">Repeat</keyword>